<comment type="caution">
    <text evidence="10">The sequence shown here is derived from an EMBL/GenBank/DDBJ whole genome shotgun (WGS) entry which is preliminary data.</text>
</comment>
<keyword evidence="6" id="KW-0067">ATP-binding</keyword>
<dbReference type="InterPro" id="IPR005467">
    <property type="entry name" value="His_kinase_dom"/>
</dbReference>
<feature type="domain" description="Histidine kinase" evidence="8">
    <location>
        <begin position="163"/>
        <end position="373"/>
    </location>
</feature>
<dbReference type="EC" id="2.7.13.3" evidence="2"/>
<evidence type="ECO:0000259" key="9">
    <source>
        <dbReference type="PROSITE" id="PS50110"/>
    </source>
</evidence>
<dbReference type="CDD" id="cd00075">
    <property type="entry name" value="HATPase"/>
    <property type="match status" value="1"/>
</dbReference>
<evidence type="ECO:0000256" key="4">
    <source>
        <dbReference type="ARBA" id="ARBA00022741"/>
    </source>
</evidence>
<dbReference type="PROSITE" id="PS50110">
    <property type="entry name" value="RESPONSE_REGULATORY"/>
    <property type="match status" value="1"/>
</dbReference>
<dbReference type="PANTHER" id="PTHR44936:SF10">
    <property type="entry name" value="SENSOR PROTEIN RSTB"/>
    <property type="match status" value="1"/>
</dbReference>
<evidence type="ECO:0000313" key="10">
    <source>
        <dbReference type="EMBL" id="ELY44640.1"/>
    </source>
</evidence>
<dbReference type="GO" id="GO:0004673">
    <property type="term" value="F:protein histidine kinase activity"/>
    <property type="evidence" value="ECO:0007669"/>
    <property type="project" value="UniProtKB-EC"/>
</dbReference>
<dbReference type="PANTHER" id="PTHR44936">
    <property type="entry name" value="SENSOR PROTEIN CREC"/>
    <property type="match status" value="1"/>
</dbReference>
<comment type="catalytic activity">
    <reaction evidence="1">
        <text>ATP + protein L-histidine = ADP + protein N-phospho-L-histidine.</text>
        <dbReference type="EC" id="2.7.13.3"/>
    </reaction>
</comment>
<dbReference type="EMBL" id="AOHW01000012">
    <property type="protein sequence ID" value="ELY44640.1"/>
    <property type="molecule type" value="Genomic_DNA"/>
</dbReference>
<dbReference type="Gene3D" id="3.30.565.10">
    <property type="entry name" value="Histidine kinase-like ATPase, C-terminal domain"/>
    <property type="match status" value="1"/>
</dbReference>
<evidence type="ECO:0000256" key="3">
    <source>
        <dbReference type="ARBA" id="ARBA00022679"/>
    </source>
</evidence>
<dbReference type="eggNOG" id="arCOG06219">
    <property type="taxonomic scope" value="Archaea"/>
</dbReference>
<name>L9W5A3_9EURY</name>
<keyword evidence="4" id="KW-0547">Nucleotide-binding</keyword>
<sequence>MVWEMDSLRAVDLLLVEDDPDDARFVDRLITEHQTALERSGREAAVSINSVEHVDRLSAGIERVGSDSPDVVLLDLALPDSAGLETIDRLVDRAPSVPIVVLTGHNEGELGVDAIRCGAQDYLVKGSITAELLLRTIGYAIERARTQRQLLDRNHRLALLNRLIRTDIRNDLSMVVGWGDQLRSSVDPRDEPALEALLEAATHTLELTDTAAELMDVLAADIDVEREACDLVTVLETELDRLQGEFGDAVTVDRTALPDESVVVSASPTLGSVFAQLLSNAAVHTDRPTASITVALETTADRATVVIADDGVGIPDSQKRLLSDPDARFDADSGMGTGLYLVTTVLDIFDGDLEITDNDPRGTAVSVTLDRVRGQ</sequence>
<dbReference type="SMART" id="SM00387">
    <property type="entry name" value="HATPase_c"/>
    <property type="match status" value="1"/>
</dbReference>
<dbReference type="RefSeq" id="WP_006088672.1">
    <property type="nucleotide sequence ID" value="NZ_AOHW01000012.1"/>
</dbReference>
<dbReference type="PATRIC" id="fig|1114856.3.peg.949"/>
<evidence type="ECO:0000313" key="11">
    <source>
        <dbReference type="Proteomes" id="UP000011599"/>
    </source>
</evidence>
<dbReference type="InterPro" id="IPR036890">
    <property type="entry name" value="HATPase_C_sf"/>
</dbReference>
<keyword evidence="3" id="KW-0808">Transferase</keyword>
<proteinExistence type="predicted"/>
<dbReference type="InterPro" id="IPR003594">
    <property type="entry name" value="HATPase_dom"/>
</dbReference>
<dbReference type="InterPro" id="IPR011006">
    <property type="entry name" value="CheY-like_superfamily"/>
</dbReference>
<dbReference type="SUPFAM" id="SSF52172">
    <property type="entry name" value="CheY-like"/>
    <property type="match status" value="1"/>
</dbReference>
<evidence type="ECO:0000256" key="2">
    <source>
        <dbReference type="ARBA" id="ARBA00012438"/>
    </source>
</evidence>
<gene>
    <name evidence="10" type="ORF">C496_04570</name>
</gene>
<accession>L9W5A3</accession>
<organism evidence="10 11">
    <name type="scientific">Natronorubrum tibetense GA33</name>
    <dbReference type="NCBI Taxonomy" id="1114856"/>
    <lineage>
        <taxon>Archaea</taxon>
        <taxon>Methanobacteriati</taxon>
        <taxon>Methanobacteriota</taxon>
        <taxon>Stenosarchaea group</taxon>
        <taxon>Halobacteria</taxon>
        <taxon>Halobacteriales</taxon>
        <taxon>Natrialbaceae</taxon>
        <taxon>Natronorubrum</taxon>
    </lineage>
</organism>
<reference evidence="10 11" key="1">
    <citation type="journal article" date="2014" name="PLoS Genet.">
        <title>Phylogenetically driven sequencing of extremely halophilic archaea reveals strategies for static and dynamic osmo-response.</title>
        <authorList>
            <person name="Becker E.A."/>
            <person name="Seitzer P.M."/>
            <person name="Tritt A."/>
            <person name="Larsen D."/>
            <person name="Krusor M."/>
            <person name="Yao A.I."/>
            <person name="Wu D."/>
            <person name="Madern D."/>
            <person name="Eisen J.A."/>
            <person name="Darling A.E."/>
            <person name="Facciotti M.T."/>
        </authorList>
    </citation>
    <scope>NUCLEOTIDE SEQUENCE [LARGE SCALE GENOMIC DNA]</scope>
    <source>
        <strain evidence="10 11">GA33</strain>
    </source>
</reference>
<dbReference type="Pfam" id="PF02518">
    <property type="entry name" value="HATPase_c"/>
    <property type="match status" value="1"/>
</dbReference>
<feature type="modified residue" description="4-aspartylphosphate" evidence="7">
    <location>
        <position position="75"/>
    </location>
</feature>
<protein>
    <recommendedName>
        <fullName evidence="2">histidine kinase</fullName>
        <ecNumber evidence="2">2.7.13.3</ecNumber>
    </recommendedName>
</protein>
<dbReference type="SMART" id="SM00448">
    <property type="entry name" value="REC"/>
    <property type="match status" value="1"/>
</dbReference>
<dbReference type="Proteomes" id="UP000011599">
    <property type="component" value="Unassembled WGS sequence"/>
</dbReference>
<evidence type="ECO:0000256" key="7">
    <source>
        <dbReference type="PROSITE-ProRule" id="PRU00169"/>
    </source>
</evidence>
<dbReference type="GO" id="GO:0005524">
    <property type="term" value="F:ATP binding"/>
    <property type="evidence" value="ECO:0007669"/>
    <property type="project" value="UniProtKB-KW"/>
</dbReference>
<keyword evidence="7" id="KW-0597">Phosphoprotein</keyword>
<dbReference type="InterPro" id="IPR001789">
    <property type="entry name" value="Sig_transdc_resp-reg_receiver"/>
</dbReference>
<evidence type="ECO:0000256" key="1">
    <source>
        <dbReference type="ARBA" id="ARBA00000085"/>
    </source>
</evidence>
<dbReference type="InterPro" id="IPR050980">
    <property type="entry name" value="2C_sensor_his_kinase"/>
</dbReference>
<dbReference type="Gene3D" id="3.40.50.2300">
    <property type="match status" value="1"/>
</dbReference>
<dbReference type="GO" id="GO:0000160">
    <property type="term" value="P:phosphorelay signal transduction system"/>
    <property type="evidence" value="ECO:0007669"/>
    <property type="project" value="InterPro"/>
</dbReference>
<dbReference type="SUPFAM" id="SSF55874">
    <property type="entry name" value="ATPase domain of HSP90 chaperone/DNA topoisomerase II/histidine kinase"/>
    <property type="match status" value="1"/>
</dbReference>
<dbReference type="Pfam" id="PF00072">
    <property type="entry name" value="Response_reg"/>
    <property type="match status" value="1"/>
</dbReference>
<dbReference type="PROSITE" id="PS50109">
    <property type="entry name" value="HIS_KIN"/>
    <property type="match status" value="1"/>
</dbReference>
<keyword evidence="5 10" id="KW-0418">Kinase</keyword>
<evidence type="ECO:0000259" key="8">
    <source>
        <dbReference type="PROSITE" id="PS50109"/>
    </source>
</evidence>
<dbReference type="CDD" id="cd00156">
    <property type="entry name" value="REC"/>
    <property type="match status" value="1"/>
</dbReference>
<dbReference type="AlphaFoldDB" id="L9W5A3"/>
<dbReference type="STRING" id="1114856.GCA_000383975_01335"/>
<evidence type="ECO:0000256" key="5">
    <source>
        <dbReference type="ARBA" id="ARBA00022777"/>
    </source>
</evidence>
<feature type="domain" description="Response regulatory" evidence="9">
    <location>
        <begin position="12"/>
        <end position="140"/>
    </location>
</feature>
<evidence type="ECO:0000256" key="6">
    <source>
        <dbReference type="ARBA" id="ARBA00022840"/>
    </source>
</evidence>
<keyword evidence="11" id="KW-1185">Reference proteome</keyword>
<dbReference type="OrthoDB" id="163538at2157"/>